<proteinExistence type="predicted"/>
<protein>
    <submittedName>
        <fullName evidence="1">Uncharacterized protein</fullName>
    </submittedName>
</protein>
<dbReference type="AlphaFoldDB" id="A0A6M3IN04"/>
<accession>A0A6M3IN04</accession>
<organism evidence="1">
    <name type="scientific">viral metagenome</name>
    <dbReference type="NCBI Taxonomy" id="1070528"/>
    <lineage>
        <taxon>unclassified sequences</taxon>
        <taxon>metagenomes</taxon>
        <taxon>organismal metagenomes</taxon>
    </lineage>
</organism>
<name>A0A6M3IN04_9ZZZZ</name>
<sequence>MQNITFQSVFDTPTVPQAKLGAIGQTEDGRVWRYLKTTEAISQYMVTSRPANTTVTTVSSSQNAALENVFVAEASAGWTVGDYQDHWLLVNTGTGEGQVAKIKDNSADTLELYVDYKLATALAVADSGIAIVHENDAEKIAVTTLITTPNGVAQVAFASGDYGWFLKQGIGGVLAGEAITINTSMTPGDDTEGTVEIGDTAKGTFDEAYIGRCLVANASVDKACLAYVNLQ</sequence>
<evidence type="ECO:0000313" key="1">
    <source>
        <dbReference type="EMBL" id="QJA58498.1"/>
    </source>
</evidence>
<gene>
    <name evidence="1" type="ORF">MM415B01444_0020</name>
</gene>
<dbReference type="EMBL" id="MT141326">
    <property type="protein sequence ID" value="QJA58498.1"/>
    <property type="molecule type" value="Genomic_DNA"/>
</dbReference>
<reference evidence="1" key="1">
    <citation type="submission" date="2020-03" db="EMBL/GenBank/DDBJ databases">
        <title>The deep terrestrial virosphere.</title>
        <authorList>
            <person name="Holmfeldt K."/>
            <person name="Nilsson E."/>
            <person name="Simone D."/>
            <person name="Lopez-Fernandez M."/>
            <person name="Wu X."/>
            <person name="de Brujin I."/>
            <person name="Lundin D."/>
            <person name="Andersson A."/>
            <person name="Bertilsson S."/>
            <person name="Dopson M."/>
        </authorList>
    </citation>
    <scope>NUCLEOTIDE SEQUENCE</scope>
    <source>
        <strain evidence="1">MM415B01444</strain>
    </source>
</reference>